<feature type="non-terminal residue" evidence="2">
    <location>
        <position position="1"/>
    </location>
</feature>
<dbReference type="Gene3D" id="1.10.10.10">
    <property type="entry name" value="Winged helix-like DNA-binding domain superfamily/Winged helix DNA-binding domain"/>
    <property type="match status" value="1"/>
</dbReference>
<evidence type="ECO:0000313" key="2">
    <source>
        <dbReference type="EMBL" id="MBW5487101.1"/>
    </source>
</evidence>
<accession>A0ABS6ZK94</accession>
<evidence type="ECO:0000313" key="3">
    <source>
        <dbReference type="Proteomes" id="UP000812013"/>
    </source>
</evidence>
<feature type="region of interest" description="Disordered" evidence="1">
    <location>
        <begin position="1"/>
        <end position="54"/>
    </location>
</feature>
<organism evidence="2 3">
    <name type="scientific">Streptomyces bambusae</name>
    <dbReference type="NCBI Taxonomy" id="1550616"/>
    <lineage>
        <taxon>Bacteria</taxon>
        <taxon>Bacillati</taxon>
        <taxon>Actinomycetota</taxon>
        <taxon>Actinomycetes</taxon>
        <taxon>Kitasatosporales</taxon>
        <taxon>Streptomycetaceae</taxon>
        <taxon>Streptomyces</taxon>
    </lineage>
</organism>
<name>A0ABS6ZK94_9ACTN</name>
<dbReference type="Proteomes" id="UP000812013">
    <property type="component" value="Unassembled WGS sequence"/>
</dbReference>
<dbReference type="InterPro" id="IPR036388">
    <property type="entry name" value="WH-like_DNA-bd_sf"/>
</dbReference>
<evidence type="ECO:0000256" key="1">
    <source>
        <dbReference type="SAM" id="MobiDB-lite"/>
    </source>
</evidence>
<feature type="compositionally biased region" description="Basic and acidic residues" evidence="1">
    <location>
        <begin position="1"/>
        <end position="41"/>
    </location>
</feature>
<gene>
    <name evidence="2" type="ORF">GPJ59_36130</name>
</gene>
<reference evidence="2 3" key="1">
    <citation type="submission" date="2019-12" db="EMBL/GenBank/DDBJ databases">
        <title>Genome sequence of Streptomyces bambusae.</title>
        <authorList>
            <person name="Bansal K."/>
            <person name="Choksket S."/>
            <person name="Korpole S."/>
            <person name="Patil P.B."/>
        </authorList>
    </citation>
    <scope>NUCLEOTIDE SEQUENCE [LARGE SCALE GENOMIC DNA]</scope>
    <source>
        <strain evidence="2 3">SK60</strain>
    </source>
</reference>
<sequence length="109" mass="12358">AEREQRERQAAAHREEQQRREAQREQRERQARAEQAERERAALLAAGPPVEKLPEDQARHVVHTAFTAGLPVRSAAELTGWSVGWVSTRYQEHRETAEQTAPVLEGAAQ</sequence>
<comment type="caution">
    <text evidence="2">The sequence shown here is derived from an EMBL/GenBank/DDBJ whole genome shotgun (WGS) entry which is preliminary data.</text>
</comment>
<keyword evidence="3" id="KW-1185">Reference proteome</keyword>
<protein>
    <submittedName>
        <fullName evidence="2">DUF2637 domain-containing protein</fullName>
    </submittedName>
</protein>
<dbReference type="EMBL" id="WTFF01000628">
    <property type="protein sequence ID" value="MBW5487101.1"/>
    <property type="molecule type" value="Genomic_DNA"/>
</dbReference>
<proteinExistence type="predicted"/>